<proteinExistence type="predicted"/>
<dbReference type="GO" id="GO:0016020">
    <property type="term" value="C:membrane"/>
    <property type="evidence" value="ECO:0007669"/>
    <property type="project" value="UniProtKB-SubCell"/>
</dbReference>
<dbReference type="EMBL" id="JAOPGA020001688">
    <property type="protein sequence ID" value="KAL0490452.1"/>
    <property type="molecule type" value="Genomic_DNA"/>
</dbReference>
<evidence type="ECO:0000313" key="4">
    <source>
        <dbReference type="EMBL" id="KAL0490452.1"/>
    </source>
</evidence>
<keyword evidence="3" id="KW-0472">Membrane</keyword>
<dbReference type="InterPro" id="IPR023395">
    <property type="entry name" value="MCP_dom_sf"/>
</dbReference>
<comment type="caution">
    <text evidence="4">The sequence shown here is derived from an EMBL/GenBank/DDBJ whole genome shotgun (WGS) entry which is preliminary data.</text>
</comment>
<accession>A0AAW2ZME4</accession>
<reference evidence="4 5" key="1">
    <citation type="submission" date="2024-03" db="EMBL/GenBank/DDBJ databases">
        <title>The Acrasis kona genome and developmental transcriptomes reveal deep origins of eukaryotic multicellular pathways.</title>
        <authorList>
            <person name="Sheikh S."/>
            <person name="Fu C.-J."/>
            <person name="Brown M.W."/>
            <person name="Baldauf S.L."/>
        </authorList>
    </citation>
    <scope>NUCLEOTIDE SEQUENCE [LARGE SCALE GENOMIC DNA]</scope>
    <source>
        <strain evidence="4 5">ATCC MYA-3509</strain>
    </source>
</reference>
<dbReference type="InterPro" id="IPR018108">
    <property type="entry name" value="MCP_transmembrane"/>
</dbReference>
<evidence type="ECO:0000256" key="2">
    <source>
        <dbReference type="ARBA" id="ARBA00022692"/>
    </source>
</evidence>
<dbReference type="AlphaFoldDB" id="A0AAW2ZME4"/>
<name>A0AAW2ZME4_9EUKA</name>
<sequence>MDEFSENLISETFESFTENLLFVRWHLIKNIPSSFLSDLITIAKDIWNTPSLFSYLGKQFFANLIFTTTSGRLRSIIYSSYRRQPKLEENKERSEYTRNLATAILGEVPYILFYPIDTLRVRIISDPNISFSECIKKIASNPKICYNGVEIYIMHRSVPILSSILSRLLCMFTKQKKKEDLCRNIIRGIMYLSLYPLTILRHRMQAGDTSYQNLSYKSAIESIMTQEGPNAIWRGTMLQ</sequence>
<evidence type="ECO:0000256" key="1">
    <source>
        <dbReference type="ARBA" id="ARBA00004141"/>
    </source>
</evidence>
<keyword evidence="5" id="KW-1185">Reference proteome</keyword>
<evidence type="ECO:0000256" key="3">
    <source>
        <dbReference type="ARBA" id="ARBA00023136"/>
    </source>
</evidence>
<dbReference type="Gene3D" id="1.50.40.10">
    <property type="entry name" value="Mitochondrial carrier domain"/>
    <property type="match status" value="1"/>
</dbReference>
<protein>
    <recommendedName>
        <fullName evidence="6">Maturase K</fullName>
    </recommendedName>
</protein>
<organism evidence="4 5">
    <name type="scientific">Acrasis kona</name>
    <dbReference type="NCBI Taxonomy" id="1008807"/>
    <lineage>
        <taxon>Eukaryota</taxon>
        <taxon>Discoba</taxon>
        <taxon>Heterolobosea</taxon>
        <taxon>Tetramitia</taxon>
        <taxon>Eutetramitia</taxon>
        <taxon>Acrasidae</taxon>
        <taxon>Acrasis</taxon>
    </lineage>
</organism>
<gene>
    <name evidence="4" type="ORF">AKO1_009488</name>
</gene>
<evidence type="ECO:0008006" key="6">
    <source>
        <dbReference type="Google" id="ProtNLM"/>
    </source>
</evidence>
<dbReference type="Pfam" id="PF00153">
    <property type="entry name" value="Mito_carr"/>
    <property type="match status" value="1"/>
</dbReference>
<dbReference type="SUPFAM" id="SSF103506">
    <property type="entry name" value="Mitochondrial carrier"/>
    <property type="match status" value="1"/>
</dbReference>
<dbReference type="Proteomes" id="UP001431209">
    <property type="component" value="Unassembled WGS sequence"/>
</dbReference>
<evidence type="ECO:0000313" key="5">
    <source>
        <dbReference type="Proteomes" id="UP001431209"/>
    </source>
</evidence>
<keyword evidence="2" id="KW-0812">Transmembrane</keyword>
<comment type="subcellular location">
    <subcellularLocation>
        <location evidence="1">Membrane</location>
        <topology evidence="1">Multi-pass membrane protein</topology>
    </subcellularLocation>
</comment>